<name>A0ABR9KX36_9ACTN</name>
<dbReference type="InterPro" id="IPR002909">
    <property type="entry name" value="IPT_dom"/>
</dbReference>
<comment type="caution">
    <text evidence="3">The sequence shown here is derived from an EMBL/GenBank/DDBJ whole genome shotgun (WGS) entry which is preliminary data.</text>
</comment>
<dbReference type="RefSeq" id="WP_192781601.1">
    <property type="nucleotide sequence ID" value="NZ_BAAASY010000032.1"/>
</dbReference>
<dbReference type="InterPro" id="IPR014756">
    <property type="entry name" value="Ig_E-set"/>
</dbReference>
<evidence type="ECO:0000313" key="3">
    <source>
        <dbReference type="EMBL" id="MBE1566601.1"/>
    </source>
</evidence>
<protein>
    <recommendedName>
        <fullName evidence="2">IPT/TIG domain-containing protein</fullName>
    </recommendedName>
</protein>
<dbReference type="Gene3D" id="2.60.40.10">
    <property type="entry name" value="Immunoglobulins"/>
    <property type="match status" value="1"/>
</dbReference>
<organism evidence="3 4">
    <name type="scientific">Nonomuraea africana</name>
    <dbReference type="NCBI Taxonomy" id="46171"/>
    <lineage>
        <taxon>Bacteria</taxon>
        <taxon>Bacillati</taxon>
        <taxon>Actinomycetota</taxon>
        <taxon>Actinomycetes</taxon>
        <taxon>Streptosporangiales</taxon>
        <taxon>Streptosporangiaceae</taxon>
        <taxon>Nonomuraea</taxon>
    </lineage>
</organism>
<dbReference type="EMBL" id="JADBEF010000002">
    <property type="protein sequence ID" value="MBE1566601.1"/>
    <property type="molecule type" value="Genomic_DNA"/>
</dbReference>
<dbReference type="SMART" id="SM00429">
    <property type="entry name" value="IPT"/>
    <property type="match status" value="1"/>
</dbReference>
<keyword evidence="1" id="KW-1133">Transmembrane helix</keyword>
<keyword evidence="1" id="KW-0812">Transmembrane</keyword>
<feature type="domain" description="IPT/TIG" evidence="2">
    <location>
        <begin position="124"/>
        <end position="206"/>
    </location>
</feature>
<reference evidence="3 4" key="1">
    <citation type="submission" date="2020-10" db="EMBL/GenBank/DDBJ databases">
        <title>Sequencing the genomes of 1000 actinobacteria strains.</title>
        <authorList>
            <person name="Klenk H.-P."/>
        </authorList>
    </citation>
    <scope>NUCLEOTIDE SEQUENCE [LARGE SCALE GENOMIC DNA]</scope>
    <source>
        <strain evidence="3 4">DSM 43748</strain>
    </source>
</reference>
<feature type="transmembrane region" description="Helical" evidence="1">
    <location>
        <begin position="7"/>
        <end position="29"/>
    </location>
</feature>
<sequence length="206" mass="21011">MDSGIRWRVGFLVGVILGATALLILLLHWQPVAVLVPAELSTTPSTNQGVMMALYAANGTQLTKAAATAKTAAVPVTDPIVRVSENLYEGSRLDGTSFPEGKRKLRFPKDALIPTSRLNGCFPDATIGSVTPATGAAAGDTTVTVRGANFTPGTTVTFGGTAATSVVVVDETRITCKTPAKTVGAVAVAVTTDAGTVSKAGGFTYA</sequence>
<dbReference type="CDD" id="cd00102">
    <property type="entry name" value="IPT"/>
    <property type="match status" value="1"/>
</dbReference>
<dbReference type="Proteomes" id="UP000661607">
    <property type="component" value="Unassembled WGS sequence"/>
</dbReference>
<dbReference type="Pfam" id="PF01833">
    <property type="entry name" value="TIG"/>
    <property type="match status" value="1"/>
</dbReference>
<keyword evidence="1" id="KW-0472">Membrane</keyword>
<accession>A0ABR9KX36</accession>
<evidence type="ECO:0000256" key="1">
    <source>
        <dbReference type="SAM" id="Phobius"/>
    </source>
</evidence>
<proteinExistence type="predicted"/>
<evidence type="ECO:0000313" key="4">
    <source>
        <dbReference type="Proteomes" id="UP000661607"/>
    </source>
</evidence>
<gene>
    <name evidence="3" type="ORF">H4W81_009473</name>
</gene>
<evidence type="ECO:0000259" key="2">
    <source>
        <dbReference type="SMART" id="SM00429"/>
    </source>
</evidence>
<dbReference type="SUPFAM" id="SSF81296">
    <property type="entry name" value="E set domains"/>
    <property type="match status" value="1"/>
</dbReference>
<dbReference type="InterPro" id="IPR013783">
    <property type="entry name" value="Ig-like_fold"/>
</dbReference>
<keyword evidence="4" id="KW-1185">Reference proteome</keyword>